<name>A0AAV9Z070_9AGAR</name>
<protein>
    <submittedName>
        <fullName evidence="2">Uncharacterized protein</fullName>
    </submittedName>
</protein>
<accession>A0AAV9Z070</accession>
<keyword evidence="3" id="KW-1185">Reference proteome</keyword>
<dbReference type="Proteomes" id="UP001362999">
    <property type="component" value="Unassembled WGS sequence"/>
</dbReference>
<feature type="region of interest" description="Disordered" evidence="1">
    <location>
        <begin position="25"/>
        <end position="52"/>
    </location>
</feature>
<comment type="caution">
    <text evidence="2">The sequence shown here is derived from an EMBL/GenBank/DDBJ whole genome shotgun (WGS) entry which is preliminary data.</text>
</comment>
<gene>
    <name evidence="2" type="ORF">R3P38DRAFT_3152605</name>
</gene>
<dbReference type="EMBL" id="JAWWNJ010000259">
    <property type="protein sequence ID" value="KAK6966686.1"/>
    <property type="molecule type" value="Genomic_DNA"/>
</dbReference>
<evidence type="ECO:0000313" key="2">
    <source>
        <dbReference type="EMBL" id="KAK6966686.1"/>
    </source>
</evidence>
<reference evidence="2 3" key="1">
    <citation type="journal article" date="2024" name="J Genomics">
        <title>Draft genome sequencing and assembly of Favolaschia claudopus CIRM-BRFM 2984 isolated from oak limbs.</title>
        <authorList>
            <person name="Navarro D."/>
            <person name="Drula E."/>
            <person name="Chaduli D."/>
            <person name="Cazenave R."/>
            <person name="Ahrendt S."/>
            <person name="Wang J."/>
            <person name="Lipzen A."/>
            <person name="Daum C."/>
            <person name="Barry K."/>
            <person name="Grigoriev I.V."/>
            <person name="Favel A."/>
            <person name="Rosso M.N."/>
            <person name="Martin F."/>
        </authorList>
    </citation>
    <scope>NUCLEOTIDE SEQUENCE [LARGE SCALE GENOMIC DNA]</scope>
    <source>
        <strain evidence="2 3">CIRM-BRFM 2984</strain>
    </source>
</reference>
<organism evidence="2 3">
    <name type="scientific">Favolaschia claudopus</name>
    <dbReference type="NCBI Taxonomy" id="2862362"/>
    <lineage>
        <taxon>Eukaryota</taxon>
        <taxon>Fungi</taxon>
        <taxon>Dikarya</taxon>
        <taxon>Basidiomycota</taxon>
        <taxon>Agaricomycotina</taxon>
        <taxon>Agaricomycetes</taxon>
        <taxon>Agaricomycetidae</taxon>
        <taxon>Agaricales</taxon>
        <taxon>Marasmiineae</taxon>
        <taxon>Mycenaceae</taxon>
        <taxon>Favolaschia</taxon>
    </lineage>
</organism>
<sequence>MPMLTRLLNLTQTLLNCDKTDALVDRGRTRGGGPLTYSRHQRNRRTREDAHQDSRSQLQLVSSFFSCVAGEVLVDNPRSSARSTVVPPLTSICLFLLAQAMGNTDEFTDDEICEIFHVVPTHVHRLGLLLFGSEVIFSEIITNTNCHRAALRTLSLISIDCSSYSLAFLLIFQNSPYLRSSHTFSHALLEALDEGHGQHCVALFGRSDLTIQEAEAMGSILFDLIVTAEMQKRREKAAVWRDRHLRSMLRWLMRVVSMEKSDDSDDELDLLRRP</sequence>
<evidence type="ECO:0000256" key="1">
    <source>
        <dbReference type="SAM" id="MobiDB-lite"/>
    </source>
</evidence>
<evidence type="ECO:0000313" key="3">
    <source>
        <dbReference type="Proteomes" id="UP001362999"/>
    </source>
</evidence>
<proteinExistence type="predicted"/>
<dbReference type="AlphaFoldDB" id="A0AAV9Z070"/>